<evidence type="ECO:0000256" key="8">
    <source>
        <dbReference type="SAM" id="Phobius"/>
    </source>
</evidence>
<dbReference type="EMBL" id="PIQH01000007">
    <property type="protein sequence ID" value="RUO79904.1"/>
    <property type="molecule type" value="Genomic_DNA"/>
</dbReference>
<feature type="domain" description="Sulfatase N-terminal" evidence="9">
    <location>
        <begin position="232"/>
        <end position="522"/>
    </location>
</feature>
<dbReference type="Pfam" id="PF00884">
    <property type="entry name" value="Sulfatase"/>
    <property type="match status" value="1"/>
</dbReference>
<comment type="caution">
    <text evidence="11">The sequence shown here is derived from an EMBL/GenBank/DDBJ whole genome shotgun (WGS) entry which is preliminary data.</text>
</comment>
<keyword evidence="3" id="KW-0997">Cell inner membrane</keyword>
<evidence type="ECO:0000256" key="7">
    <source>
        <dbReference type="ARBA" id="ARBA00023136"/>
    </source>
</evidence>
<dbReference type="InterPro" id="IPR012549">
    <property type="entry name" value="EptA-like_N"/>
</dbReference>
<keyword evidence="5 8" id="KW-0812">Transmembrane</keyword>
<feature type="transmembrane region" description="Helical" evidence="8">
    <location>
        <begin position="121"/>
        <end position="141"/>
    </location>
</feature>
<sequence length="539" mass="60297">MVLARFFRVPFSHAKLIYVVSLFLAVVLNWPLFEAIASWLTQNPILPILGILILLFAINVIVLSIFNQAYIVKAVAIVLLIGSASARYFYDQYGTLIDDSMLINALETNPAEVRELFTWNLLSYLLFLGIIPAAIVAWLPTKSEPWIRRNRQNLLRIVVTFVAIVVVLFSQYGTYASLFREHREIKYIATPLNWISASVKVAQEKLSSNKPPEFMQIANNTQLQSHSDKPQLWVLVVGETARAQNFGLNGYERQTTPMLQQKVDSGEVINFSKVSSCGTATAVSVPCMFSYLTKDQYDETLAKHSSNLLDVFKSAGFNVVWVDNNSGCKSMCDRVDSEQITPEKETPEACGGDTYCQDTILPSKVRGYLQQAKGNTLLVVHMVGSHGPDYSKRSPQQYKAFLPECESAQLDECPQQQVVNAYDNTIATTDAVLSQLIDELDSYSAFKRGLFYVSDHGESLGEDGIYLHGLPYWMAPTTQTHVPQIIWLPDSQQQQRDCLKAQADKAWSHDNLFSTMLGLADISTSLYQADMDISASCSN</sequence>
<dbReference type="Gene3D" id="3.40.720.10">
    <property type="entry name" value="Alkaline Phosphatase, subunit A"/>
    <property type="match status" value="1"/>
</dbReference>
<feature type="transmembrane region" description="Helical" evidence="8">
    <location>
        <begin position="70"/>
        <end position="90"/>
    </location>
</feature>
<proteinExistence type="predicted"/>
<keyword evidence="2" id="KW-1003">Cell membrane</keyword>
<evidence type="ECO:0000313" key="12">
    <source>
        <dbReference type="Proteomes" id="UP000287996"/>
    </source>
</evidence>
<evidence type="ECO:0000259" key="10">
    <source>
        <dbReference type="Pfam" id="PF08019"/>
    </source>
</evidence>
<feature type="transmembrane region" description="Helical" evidence="8">
    <location>
        <begin position="16"/>
        <end position="33"/>
    </location>
</feature>
<dbReference type="Proteomes" id="UP000287996">
    <property type="component" value="Unassembled WGS sequence"/>
</dbReference>
<feature type="domain" description="Phosphoethanolamine transferase N-terminal" evidence="10">
    <location>
        <begin position="55"/>
        <end position="205"/>
    </location>
</feature>
<dbReference type="InterPro" id="IPR000917">
    <property type="entry name" value="Sulfatase_N"/>
</dbReference>
<dbReference type="CDD" id="cd16017">
    <property type="entry name" value="LptA"/>
    <property type="match status" value="1"/>
</dbReference>
<dbReference type="InterPro" id="IPR040423">
    <property type="entry name" value="PEA_transferase"/>
</dbReference>
<accession>A0A432ZPS9</accession>
<evidence type="ECO:0000256" key="3">
    <source>
        <dbReference type="ARBA" id="ARBA00022519"/>
    </source>
</evidence>
<organism evidence="11 12">
    <name type="scientific">Idiomarina tyrosinivorans</name>
    <dbReference type="NCBI Taxonomy" id="1445662"/>
    <lineage>
        <taxon>Bacteria</taxon>
        <taxon>Pseudomonadati</taxon>
        <taxon>Pseudomonadota</taxon>
        <taxon>Gammaproteobacteria</taxon>
        <taxon>Alteromonadales</taxon>
        <taxon>Idiomarinaceae</taxon>
        <taxon>Idiomarina</taxon>
    </lineage>
</organism>
<evidence type="ECO:0000259" key="9">
    <source>
        <dbReference type="Pfam" id="PF00884"/>
    </source>
</evidence>
<evidence type="ECO:0000256" key="2">
    <source>
        <dbReference type="ARBA" id="ARBA00022475"/>
    </source>
</evidence>
<dbReference type="Pfam" id="PF08019">
    <property type="entry name" value="EptA_B_N"/>
    <property type="match status" value="1"/>
</dbReference>
<name>A0A432ZPS9_9GAMM</name>
<dbReference type="PANTHER" id="PTHR30443">
    <property type="entry name" value="INNER MEMBRANE PROTEIN"/>
    <property type="match status" value="1"/>
</dbReference>
<evidence type="ECO:0000256" key="1">
    <source>
        <dbReference type="ARBA" id="ARBA00004429"/>
    </source>
</evidence>
<dbReference type="SUPFAM" id="SSF53649">
    <property type="entry name" value="Alkaline phosphatase-like"/>
    <property type="match status" value="1"/>
</dbReference>
<dbReference type="NCBIfam" id="NF028537">
    <property type="entry name" value="P_eth_NH2_trans"/>
    <property type="match status" value="1"/>
</dbReference>
<keyword evidence="4 11" id="KW-0808">Transferase</keyword>
<reference evidence="11 12" key="1">
    <citation type="journal article" date="2011" name="Front. Microbiol.">
        <title>Genomic signatures of strain selection and enhancement in Bacillus atrophaeus var. globigii, a historical biowarfare simulant.</title>
        <authorList>
            <person name="Gibbons H.S."/>
            <person name="Broomall S.M."/>
            <person name="McNew L.A."/>
            <person name="Daligault H."/>
            <person name="Chapman C."/>
            <person name="Bruce D."/>
            <person name="Karavis M."/>
            <person name="Krepps M."/>
            <person name="McGregor P.A."/>
            <person name="Hong C."/>
            <person name="Park K.H."/>
            <person name="Akmal A."/>
            <person name="Feldman A."/>
            <person name="Lin J.S."/>
            <person name="Chang W.E."/>
            <person name="Higgs B.W."/>
            <person name="Demirev P."/>
            <person name="Lindquist J."/>
            <person name="Liem A."/>
            <person name="Fochler E."/>
            <person name="Read T.D."/>
            <person name="Tapia R."/>
            <person name="Johnson S."/>
            <person name="Bishop-Lilly K.A."/>
            <person name="Detter C."/>
            <person name="Han C."/>
            <person name="Sozhamannan S."/>
            <person name="Rosenzweig C.N."/>
            <person name="Skowronski E.W."/>
        </authorList>
    </citation>
    <scope>NUCLEOTIDE SEQUENCE [LARGE SCALE GENOMIC DNA]</scope>
    <source>
        <strain evidence="11 12">CC-PW-9</strain>
    </source>
</reference>
<comment type="subcellular location">
    <subcellularLocation>
        <location evidence="1">Cell inner membrane</location>
        <topology evidence="1">Multi-pass membrane protein</topology>
    </subcellularLocation>
</comment>
<feature type="transmembrane region" description="Helical" evidence="8">
    <location>
        <begin position="45"/>
        <end position="63"/>
    </location>
</feature>
<feature type="transmembrane region" description="Helical" evidence="8">
    <location>
        <begin position="153"/>
        <end position="173"/>
    </location>
</feature>
<protein>
    <submittedName>
        <fullName evidence="11">Phosphoethanolamine transferase</fullName>
    </submittedName>
</protein>
<evidence type="ECO:0000256" key="6">
    <source>
        <dbReference type="ARBA" id="ARBA00022989"/>
    </source>
</evidence>
<dbReference type="GO" id="GO:0016776">
    <property type="term" value="F:phosphotransferase activity, phosphate group as acceptor"/>
    <property type="evidence" value="ECO:0007669"/>
    <property type="project" value="TreeGrafter"/>
</dbReference>
<dbReference type="PANTHER" id="PTHR30443:SF0">
    <property type="entry name" value="PHOSPHOETHANOLAMINE TRANSFERASE EPTA"/>
    <property type="match status" value="1"/>
</dbReference>
<dbReference type="GO" id="GO:0009244">
    <property type="term" value="P:lipopolysaccharide core region biosynthetic process"/>
    <property type="evidence" value="ECO:0007669"/>
    <property type="project" value="TreeGrafter"/>
</dbReference>
<keyword evidence="12" id="KW-1185">Reference proteome</keyword>
<dbReference type="InterPro" id="IPR017850">
    <property type="entry name" value="Alkaline_phosphatase_core_sf"/>
</dbReference>
<gene>
    <name evidence="11" type="ORF">CWI84_08055</name>
</gene>
<dbReference type="GO" id="GO:0005886">
    <property type="term" value="C:plasma membrane"/>
    <property type="evidence" value="ECO:0007669"/>
    <property type="project" value="UniProtKB-SubCell"/>
</dbReference>
<keyword evidence="7 8" id="KW-0472">Membrane</keyword>
<dbReference type="AlphaFoldDB" id="A0A432ZPS9"/>
<evidence type="ECO:0000313" key="11">
    <source>
        <dbReference type="EMBL" id="RUO79904.1"/>
    </source>
</evidence>
<keyword evidence="6 8" id="KW-1133">Transmembrane helix</keyword>
<evidence type="ECO:0000256" key="4">
    <source>
        <dbReference type="ARBA" id="ARBA00022679"/>
    </source>
</evidence>
<dbReference type="InterPro" id="IPR058130">
    <property type="entry name" value="PEA_transf_C"/>
</dbReference>
<evidence type="ECO:0000256" key="5">
    <source>
        <dbReference type="ARBA" id="ARBA00022692"/>
    </source>
</evidence>